<dbReference type="Gene3D" id="3.10.450.50">
    <property type="match status" value="1"/>
</dbReference>
<organism evidence="3 4">
    <name type="scientific">Nibrella viscosa</name>
    <dbReference type="NCBI Taxonomy" id="1084524"/>
    <lineage>
        <taxon>Bacteria</taxon>
        <taxon>Pseudomonadati</taxon>
        <taxon>Bacteroidota</taxon>
        <taxon>Cytophagia</taxon>
        <taxon>Cytophagales</taxon>
        <taxon>Spirosomataceae</taxon>
        <taxon>Nibrella</taxon>
    </lineage>
</organism>
<dbReference type="Proteomes" id="UP001500936">
    <property type="component" value="Unassembled WGS sequence"/>
</dbReference>
<dbReference type="SUPFAM" id="SSF54427">
    <property type="entry name" value="NTF2-like"/>
    <property type="match status" value="1"/>
</dbReference>
<evidence type="ECO:0000313" key="3">
    <source>
        <dbReference type="EMBL" id="GAA4400903.1"/>
    </source>
</evidence>
<proteinExistence type="predicted"/>
<dbReference type="InterPro" id="IPR011944">
    <property type="entry name" value="Steroid_delta5-4_isomerase"/>
</dbReference>
<feature type="domain" description="DUF4440" evidence="2">
    <location>
        <begin position="28"/>
        <end position="141"/>
    </location>
</feature>
<keyword evidence="4" id="KW-1185">Reference proteome</keyword>
<dbReference type="InterPro" id="IPR027843">
    <property type="entry name" value="DUF4440"/>
</dbReference>
<accession>A0ABP8K615</accession>
<dbReference type="NCBIfam" id="TIGR02246">
    <property type="entry name" value="SgcJ/EcaC family oxidoreductase"/>
    <property type="match status" value="1"/>
</dbReference>
<evidence type="ECO:0000256" key="1">
    <source>
        <dbReference type="SAM" id="Phobius"/>
    </source>
</evidence>
<feature type="transmembrane region" description="Helical" evidence="1">
    <location>
        <begin position="156"/>
        <end position="177"/>
    </location>
</feature>
<keyword evidence="1" id="KW-0812">Transmembrane</keyword>
<gene>
    <name evidence="3" type="ORF">GCM10023187_14540</name>
</gene>
<evidence type="ECO:0000313" key="4">
    <source>
        <dbReference type="Proteomes" id="UP001500936"/>
    </source>
</evidence>
<keyword evidence="1" id="KW-1133">Transmembrane helix</keyword>
<dbReference type="InterPro" id="IPR032710">
    <property type="entry name" value="NTF2-like_dom_sf"/>
</dbReference>
<dbReference type="EMBL" id="BAABHB010000002">
    <property type="protein sequence ID" value="GAA4400903.1"/>
    <property type="molecule type" value="Genomic_DNA"/>
</dbReference>
<evidence type="ECO:0000259" key="2">
    <source>
        <dbReference type="Pfam" id="PF14534"/>
    </source>
</evidence>
<keyword evidence="1" id="KW-0472">Membrane</keyword>
<comment type="caution">
    <text evidence="3">The sequence shown here is derived from an EMBL/GenBank/DDBJ whole genome shotgun (WGS) entry which is preliminary data.</text>
</comment>
<dbReference type="Pfam" id="PF14534">
    <property type="entry name" value="DUF4440"/>
    <property type="match status" value="1"/>
</dbReference>
<protein>
    <recommendedName>
        <fullName evidence="2">DUF4440 domain-containing protein</fullName>
    </recommendedName>
</protein>
<reference evidence="4" key="1">
    <citation type="journal article" date="2019" name="Int. J. Syst. Evol. Microbiol.">
        <title>The Global Catalogue of Microorganisms (GCM) 10K type strain sequencing project: providing services to taxonomists for standard genome sequencing and annotation.</title>
        <authorList>
            <consortium name="The Broad Institute Genomics Platform"/>
            <consortium name="The Broad Institute Genome Sequencing Center for Infectious Disease"/>
            <person name="Wu L."/>
            <person name="Ma J."/>
        </authorList>
    </citation>
    <scope>NUCLEOTIDE SEQUENCE [LARGE SCALE GENOMIC DNA]</scope>
    <source>
        <strain evidence="4">JCM 17925</strain>
    </source>
</reference>
<name>A0ABP8K615_9BACT</name>
<sequence length="193" mass="21603">MVFFLGSSLTASAQSAGAQNHAADEQAIRVLERQMFDAAMTGDADAFERLLAPEYYTINHDGSFMDGRVGQVALMRRMGKKAPPLKGLNLSVDYKLGDTKFRFLDDNTALLTGWSAYYAGPIMLARVRHTEGWVRQNGQWKFVHWQGTSDGLVGEWATIAATVLVTLLVSWLVRLGWRRWRKPARRGKVVVEA</sequence>